<evidence type="ECO:0008006" key="2">
    <source>
        <dbReference type="Google" id="ProtNLM"/>
    </source>
</evidence>
<dbReference type="InterPro" id="IPR036388">
    <property type="entry name" value="WH-like_DNA-bd_sf"/>
</dbReference>
<comment type="caution">
    <text evidence="1">The sequence shown here is derived from an EMBL/GenBank/DDBJ whole genome shotgun (WGS) entry which is preliminary data.</text>
</comment>
<dbReference type="Gene3D" id="1.10.10.10">
    <property type="entry name" value="Winged helix-like DNA-binding domain superfamily/Winged helix DNA-binding domain"/>
    <property type="match status" value="1"/>
</dbReference>
<proteinExistence type="predicted"/>
<accession>A0A0F8W9I7</accession>
<dbReference type="SUPFAM" id="SSF46785">
    <property type="entry name" value="Winged helix' DNA-binding domain"/>
    <property type="match status" value="1"/>
</dbReference>
<dbReference type="EMBL" id="LAZR01066512">
    <property type="protein sequence ID" value="KKK53427.1"/>
    <property type="molecule type" value="Genomic_DNA"/>
</dbReference>
<dbReference type="InterPro" id="IPR036390">
    <property type="entry name" value="WH_DNA-bd_sf"/>
</dbReference>
<organism evidence="1">
    <name type="scientific">marine sediment metagenome</name>
    <dbReference type="NCBI Taxonomy" id="412755"/>
    <lineage>
        <taxon>unclassified sequences</taxon>
        <taxon>metagenomes</taxon>
        <taxon>ecological metagenomes</taxon>
    </lineage>
</organism>
<evidence type="ECO:0000313" key="1">
    <source>
        <dbReference type="EMBL" id="KKK53427.1"/>
    </source>
</evidence>
<reference evidence="1" key="1">
    <citation type="journal article" date="2015" name="Nature">
        <title>Complex archaea that bridge the gap between prokaryotes and eukaryotes.</title>
        <authorList>
            <person name="Spang A."/>
            <person name="Saw J.H."/>
            <person name="Jorgensen S.L."/>
            <person name="Zaremba-Niedzwiedzka K."/>
            <person name="Martijn J."/>
            <person name="Lind A.E."/>
            <person name="van Eijk R."/>
            <person name="Schleper C."/>
            <person name="Guy L."/>
            <person name="Ettema T.J."/>
        </authorList>
    </citation>
    <scope>NUCLEOTIDE SEQUENCE</scope>
</reference>
<name>A0A0F8W9I7_9ZZZZ</name>
<gene>
    <name evidence="1" type="ORF">LCGC14_3094890</name>
</gene>
<dbReference type="GO" id="GO:0003700">
    <property type="term" value="F:DNA-binding transcription factor activity"/>
    <property type="evidence" value="ECO:0007669"/>
    <property type="project" value="InterPro"/>
</dbReference>
<sequence length="96" mass="11335">MMLNLEIRQLFKKYLNHNIVALHQIYKSCSEKREIFFSEIEKTLNRSKNQVSAVLLKLENDNLITREKDHRPQKIKITTSGDNLIKTILDFLHAVL</sequence>
<dbReference type="AlphaFoldDB" id="A0A0F8W9I7"/>
<protein>
    <recommendedName>
        <fullName evidence="2">HTH marR-type domain-containing protein</fullName>
    </recommendedName>
</protein>